<evidence type="ECO:0000256" key="3">
    <source>
        <dbReference type="ARBA" id="ARBA00022840"/>
    </source>
</evidence>
<sequence>MNLTQHSGYCLLLGADAMWRDRALLGAARAVAVPVAIMQSAAPFGRNRTADLVITGNPLLPEAALNAVLSFEQRTGLRPLAVVPLVEMAVESGLAIAQHYGLRYLSAHSISMARNKTAMKRAFRESGLPTPRFAGFSTLPELRSTMGAIGYPAVIKPTNFGGSEGVRMIHDASGLEEGFRYVHDAMHEHARDFGLAEDSFQIEEYIAAEREISVEVLNGPGYRRVVGMTDKFLSPPPYFAETGHSVPSVLSGNEVLESVAMKACEALDMDRGVAHVEMRIRDNGEPMLMEVNARIAGDGIPDLVERVTGMNLFWLHAWSYSRDDEPPAQPAASRGRAAIAFLKAPAGMIERVLEPQHAHLPAEVTALYLWAKAGSRTSAYVNSHTREGAVEVHWPDDPCTELSYRHLELADRLAAELIKMAQEGDV</sequence>
<reference evidence="6 7" key="1">
    <citation type="journal article" date="2011" name="J. Bacteriol.">
        <title>Complete genome sequence of Burkholderia gladioli BSR3.</title>
        <authorList>
            <person name="Seo Y.S."/>
            <person name="Lim J."/>
            <person name="Choi B.S."/>
            <person name="Kim H."/>
            <person name="Goo E."/>
            <person name="Lee B."/>
            <person name="Lim J.S."/>
            <person name="Choi I.Y."/>
            <person name="Moon J.S."/>
            <person name="Kim J."/>
            <person name="Hwang I."/>
        </authorList>
    </citation>
    <scope>NUCLEOTIDE SEQUENCE [LARGE SCALE GENOMIC DNA]</scope>
    <source>
        <strain evidence="6 7">BSR3</strain>
        <plasmid evidence="6">bgla_4p</plasmid>
    </source>
</reference>
<evidence type="ECO:0000313" key="7">
    <source>
        <dbReference type="Proteomes" id="UP000008316"/>
    </source>
</evidence>
<name>F2LT87_BURGS</name>
<proteinExistence type="predicted"/>
<dbReference type="GO" id="GO:0016874">
    <property type="term" value="F:ligase activity"/>
    <property type="evidence" value="ECO:0007669"/>
    <property type="project" value="UniProtKB-KW"/>
</dbReference>
<accession>F2LT87</accession>
<dbReference type="InterPro" id="IPR052032">
    <property type="entry name" value="ATP-dep_AA_Ligase"/>
</dbReference>
<dbReference type="PANTHER" id="PTHR43585">
    <property type="entry name" value="FUMIPYRROLE BIOSYNTHESIS PROTEIN C"/>
    <property type="match status" value="1"/>
</dbReference>
<evidence type="ECO:0000259" key="5">
    <source>
        <dbReference type="PROSITE" id="PS50975"/>
    </source>
</evidence>
<dbReference type="Proteomes" id="UP000008316">
    <property type="component" value="Plasmid bgla_4p"/>
</dbReference>
<dbReference type="KEGG" id="bgd:bgla_4p2740"/>
<evidence type="ECO:0000256" key="1">
    <source>
        <dbReference type="ARBA" id="ARBA00022598"/>
    </source>
</evidence>
<keyword evidence="3 4" id="KW-0067">ATP-binding</keyword>
<gene>
    <name evidence="6" type="ordered locus">bgla_4p2740</name>
</gene>
<dbReference type="SUPFAM" id="SSF56059">
    <property type="entry name" value="Glutathione synthetase ATP-binding domain-like"/>
    <property type="match status" value="1"/>
</dbReference>
<dbReference type="Pfam" id="PF13535">
    <property type="entry name" value="ATP-grasp_4"/>
    <property type="match status" value="1"/>
</dbReference>
<dbReference type="InterPro" id="IPR011761">
    <property type="entry name" value="ATP-grasp"/>
</dbReference>
<keyword evidence="7" id="KW-1185">Reference proteome</keyword>
<feature type="domain" description="ATP-grasp" evidence="5">
    <location>
        <begin position="120"/>
        <end position="321"/>
    </location>
</feature>
<dbReference type="GO" id="GO:0005524">
    <property type="term" value="F:ATP binding"/>
    <property type="evidence" value="ECO:0007669"/>
    <property type="project" value="UniProtKB-UniRule"/>
</dbReference>
<dbReference type="PANTHER" id="PTHR43585:SF2">
    <property type="entry name" value="ATP-GRASP ENZYME FSQD"/>
    <property type="match status" value="1"/>
</dbReference>
<dbReference type="HOGENOM" id="CLU_029016_6_2_4"/>
<evidence type="ECO:0000256" key="4">
    <source>
        <dbReference type="PROSITE-ProRule" id="PRU00409"/>
    </source>
</evidence>
<evidence type="ECO:0000313" key="6">
    <source>
        <dbReference type="EMBL" id="AEA66033.1"/>
    </source>
</evidence>
<geneLocation type="plasmid" evidence="6 7">
    <name>bgla_4p</name>
</geneLocation>
<dbReference type="PROSITE" id="PS50975">
    <property type="entry name" value="ATP_GRASP"/>
    <property type="match status" value="1"/>
</dbReference>
<keyword evidence="2 4" id="KW-0547">Nucleotide-binding</keyword>
<keyword evidence="1" id="KW-0436">Ligase</keyword>
<evidence type="ECO:0000256" key="2">
    <source>
        <dbReference type="ARBA" id="ARBA00022741"/>
    </source>
</evidence>
<keyword evidence="6" id="KW-0614">Plasmid</keyword>
<dbReference type="RefSeq" id="WP_013700203.1">
    <property type="nucleotide sequence ID" value="NC_015383.1"/>
</dbReference>
<protein>
    <recommendedName>
        <fullName evidence="5">ATP-grasp domain-containing protein</fullName>
    </recommendedName>
</protein>
<dbReference type="Gene3D" id="3.30.470.20">
    <property type="entry name" value="ATP-grasp fold, B domain"/>
    <property type="match status" value="1"/>
</dbReference>
<dbReference type="AlphaFoldDB" id="F2LT87"/>
<dbReference type="GO" id="GO:0046872">
    <property type="term" value="F:metal ion binding"/>
    <property type="evidence" value="ECO:0007669"/>
    <property type="project" value="InterPro"/>
</dbReference>
<organism evidence="6 7">
    <name type="scientific">Burkholderia gladioli (strain BSR3)</name>
    <dbReference type="NCBI Taxonomy" id="999541"/>
    <lineage>
        <taxon>Bacteria</taxon>
        <taxon>Pseudomonadati</taxon>
        <taxon>Pseudomonadota</taxon>
        <taxon>Betaproteobacteria</taxon>
        <taxon>Burkholderiales</taxon>
        <taxon>Burkholderiaceae</taxon>
        <taxon>Burkholderia</taxon>
    </lineage>
</organism>
<dbReference type="EMBL" id="CP002604">
    <property type="protein sequence ID" value="AEA66033.1"/>
    <property type="molecule type" value="Genomic_DNA"/>
</dbReference>